<gene>
    <name evidence="4" type="primary">ycgR</name>
    <name evidence="7" type="ORF">AWT59_0104</name>
</gene>
<dbReference type="Proteomes" id="UP000070578">
    <property type="component" value="Unassembled WGS sequence"/>
</dbReference>
<keyword evidence="7" id="KW-0282">Flagellum</keyword>
<evidence type="ECO:0000313" key="8">
    <source>
        <dbReference type="Proteomes" id="UP000070578"/>
    </source>
</evidence>
<dbReference type="GO" id="GO:0035438">
    <property type="term" value="F:cyclic-di-GMP binding"/>
    <property type="evidence" value="ECO:0007669"/>
    <property type="project" value="UniProtKB-UniRule"/>
</dbReference>
<proteinExistence type="inferred from homology"/>
<comment type="subcellular location">
    <subcellularLocation>
        <location evidence="4">Bacterial flagellum basal body</location>
    </subcellularLocation>
</comment>
<comment type="caution">
    <text evidence="7">The sequence shown here is derived from an EMBL/GenBank/DDBJ whole genome shotgun (WGS) entry which is preliminary data.</text>
</comment>
<dbReference type="GO" id="GO:0071945">
    <property type="term" value="P:regulation of bacterial-type flagellum-dependent cell motility by regulation of motor speed"/>
    <property type="evidence" value="ECO:0007669"/>
    <property type="project" value="UniProtKB-UniRule"/>
</dbReference>
<keyword evidence="7" id="KW-0969">Cilium</keyword>
<dbReference type="InterPro" id="IPR023787">
    <property type="entry name" value="T3SS_YcgR"/>
</dbReference>
<feature type="domain" description="Type III secretion system flagellar brake protein YcgR PilZN" evidence="6">
    <location>
        <begin position="20"/>
        <end position="124"/>
    </location>
</feature>
<keyword evidence="3 4" id="KW-0975">Bacterial flagellum</keyword>
<reference evidence="7 8" key="2">
    <citation type="submission" date="2016-03" db="EMBL/GenBank/DDBJ databases">
        <title>New uncultured bacterium of the family Gallionellaceae from acid mine drainage: description and reconstruction of genome based on metagenomic analysis of microbial community.</title>
        <authorList>
            <person name="Kadnikov V."/>
            <person name="Ivasenko D."/>
            <person name="Beletsky A."/>
            <person name="Mardanov A."/>
            <person name="Danilova E."/>
            <person name="Pimenov N."/>
            <person name="Karnachuk O."/>
            <person name="Ravin N."/>
        </authorList>
    </citation>
    <scope>NUCLEOTIDE SEQUENCE [LARGE SCALE GENOMIC DNA]</scope>
    <source>
        <strain evidence="7">ShG14-8</strain>
    </source>
</reference>
<protein>
    <recommendedName>
        <fullName evidence="4">Flagellar brake protein YcgR</fullName>
    </recommendedName>
    <alternativeName>
        <fullName evidence="4">Cyclic di-GMP binding protein YcgR</fullName>
    </alternativeName>
</protein>
<comment type="function">
    <text evidence="4">Acts as a flagellar brake, regulating swimming and swarming in a bis-(3'-5') cyclic diguanylic acid (c-di-GMP)-dependent manner. Binds 1 c-di-GMP dimer per subunit. Increasing levels of c-di-GMP lead to decreased motility.</text>
</comment>
<dbReference type="Gene3D" id="2.30.110.10">
    <property type="entry name" value="Electron Transport, Fmn-binding Protein, Chain A"/>
    <property type="match status" value="1"/>
</dbReference>
<evidence type="ECO:0000256" key="3">
    <source>
        <dbReference type="ARBA" id="ARBA00023143"/>
    </source>
</evidence>
<dbReference type="Pfam" id="PF07317">
    <property type="entry name" value="PilZN"/>
    <property type="match status" value="1"/>
</dbReference>
<keyword evidence="2 4" id="KW-0547">Nucleotide-binding</keyword>
<dbReference type="Pfam" id="PF07238">
    <property type="entry name" value="PilZ"/>
    <property type="match status" value="1"/>
</dbReference>
<dbReference type="AlphaFoldDB" id="A0A139BXM5"/>
<keyword evidence="1 4" id="KW-0973">c-di-GMP</keyword>
<dbReference type="Gene3D" id="2.40.10.220">
    <property type="entry name" value="predicted glycosyltransferase like domains"/>
    <property type="match status" value="1"/>
</dbReference>
<evidence type="ECO:0000256" key="4">
    <source>
        <dbReference type="HAMAP-Rule" id="MF_01457"/>
    </source>
</evidence>
<keyword evidence="7" id="KW-0966">Cell projection</keyword>
<evidence type="ECO:0000259" key="6">
    <source>
        <dbReference type="Pfam" id="PF07317"/>
    </source>
</evidence>
<dbReference type="HAMAP" id="MF_01457">
    <property type="entry name" value="YcgR"/>
    <property type="match status" value="1"/>
</dbReference>
<organism evidence="7 8">
    <name type="scientific">Candidatus Gallionella acididurans</name>
    <dbReference type="NCBI Taxonomy" id="1796491"/>
    <lineage>
        <taxon>Bacteria</taxon>
        <taxon>Pseudomonadati</taxon>
        <taxon>Pseudomonadota</taxon>
        <taxon>Betaproteobacteria</taxon>
        <taxon>Nitrosomonadales</taxon>
        <taxon>Gallionellaceae</taxon>
        <taxon>Gallionella</taxon>
    </lineage>
</organism>
<evidence type="ECO:0000256" key="2">
    <source>
        <dbReference type="ARBA" id="ARBA00022741"/>
    </source>
</evidence>
<name>A0A139BXM5_9PROT</name>
<dbReference type="InterPro" id="IPR009926">
    <property type="entry name" value="T3SS_YcgR_PilZN"/>
</dbReference>
<sequence>MDKDITLKVKVFSGDSEDKYCITSAREIAFTLRDISERRRPVALYYGNANEFILATLLFVETHGLWLEQSPDAATNQKISASDDLIVVGSHLNVKIQFSSGKPSLEEHRGYKTFFLPLPEKLFRLQRREYFRLTTPATNPLKCVIASNLKTSKLPREVTVMDISIGGIGLICSEDDTELFPGISYPDCRIDLPEFGSIIGKIVVKNMAVLTGTSGQSFKRAGCELLNLDNPSKVLLHRYVLHLQRVK</sequence>
<reference evidence="7 8" key="1">
    <citation type="submission" date="2016-02" db="EMBL/GenBank/DDBJ databases">
        <authorList>
            <person name="Wen L."/>
            <person name="He K."/>
            <person name="Yang H."/>
        </authorList>
    </citation>
    <scope>NUCLEOTIDE SEQUENCE [LARGE SCALE GENOMIC DNA]</scope>
    <source>
        <strain evidence="7">ShG14-8</strain>
    </source>
</reference>
<accession>A0A139BXM5</accession>
<dbReference type="InterPro" id="IPR012349">
    <property type="entry name" value="Split_barrel_FMN-bd"/>
</dbReference>
<comment type="subunit">
    <text evidence="4">Monomer. Interacts with the flagellar basal bodies.</text>
</comment>
<evidence type="ECO:0000259" key="5">
    <source>
        <dbReference type="Pfam" id="PF07238"/>
    </source>
</evidence>
<dbReference type="GO" id="GO:0071973">
    <property type="term" value="P:bacterial-type flagellum-dependent cell motility"/>
    <property type="evidence" value="ECO:0007669"/>
    <property type="project" value="UniProtKB-UniRule"/>
</dbReference>
<dbReference type="GO" id="GO:0009425">
    <property type="term" value="C:bacterial-type flagellum basal body"/>
    <property type="evidence" value="ECO:0007669"/>
    <property type="project" value="UniProtKB-SubCell"/>
</dbReference>
<comment type="similarity">
    <text evidence="4">Belongs to the YcgR family.</text>
</comment>
<evidence type="ECO:0000256" key="1">
    <source>
        <dbReference type="ARBA" id="ARBA00022636"/>
    </source>
</evidence>
<dbReference type="InterPro" id="IPR009875">
    <property type="entry name" value="PilZ_domain"/>
</dbReference>
<feature type="domain" description="PilZ" evidence="5">
    <location>
        <begin position="126"/>
        <end position="241"/>
    </location>
</feature>
<evidence type="ECO:0000313" key="7">
    <source>
        <dbReference type="EMBL" id="KXS33714.1"/>
    </source>
</evidence>
<dbReference type="EMBL" id="LSLI01000002">
    <property type="protein sequence ID" value="KXS33714.1"/>
    <property type="molecule type" value="Genomic_DNA"/>
</dbReference>